<dbReference type="GO" id="GO:0003700">
    <property type="term" value="F:DNA-binding transcription factor activity"/>
    <property type="evidence" value="ECO:0007669"/>
    <property type="project" value="TreeGrafter"/>
</dbReference>
<dbReference type="RefSeq" id="WP_190212597.1">
    <property type="nucleotide sequence ID" value="NZ_BNBO01000025.1"/>
</dbReference>
<keyword evidence="3" id="KW-0804">Transcription</keyword>
<dbReference type="Pfam" id="PF00440">
    <property type="entry name" value="TetR_N"/>
    <property type="match status" value="1"/>
</dbReference>
<dbReference type="Proteomes" id="UP000617734">
    <property type="component" value="Unassembled WGS sequence"/>
</dbReference>
<evidence type="ECO:0000256" key="4">
    <source>
        <dbReference type="PROSITE-ProRule" id="PRU00335"/>
    </source>
</evidence>
<evidence type="ECO:0000256" key="2">
    <source>
        <dbReference type="ARBA" id="ARBA00023125"/>
    </source>
</evidence>
<dbReference type="Gene3D" id="1.10.357.10">
    <property type="entry name" value="Tetracycline Repressor, domain 2"/>
    <property type="match status" value="1"/>
</dbReference>
<evidence type="ECO:0000256" key="1">
    <source>
        <dbReference type="ARBA" id="ARBA00023015"/>
    </source>
</evidence>
<gene>
    <name evidence="6" type="ORF">GCM10018781_44030</name>
</gene>
<dbReference type="InterPro" id="IPR036271">
    <property type="entry name" value="Tet_transcr_reg_TetR-rel_C_sf"/>
</dbReference>
<evidence type="ECO:0000313" key="7">
    <source>
        <dbReference type="Proteomes" id="UP000617734"/>
    </source>
</evidence>
<dbReference type="PRINTS" id="PR00455">
    <property type="entry name" value="HTHTETR"/>
</dbReference>
<keyword evidence="2 4" id="KW-0238">DNA-binding</keyword>
<keyword evidence="1" id="KW-0805">Transcription regulation</keyword>
<dbReference type="InterPro" id="IPR025996">
    <property type="entry name" value="MT1864/Rv1816-like_C"/>
</dbReference>
<dbReference type="AlphaFoldDB" id="A0A919G0T0"/>
<dbReference type="GeneID" id="95354795"/>
<dbReference type="SUPFAM" id="SSF48498">
    <property type="entry name" value="Tetracyclin repressor-like, C-terminal domain"/>
    <property type="match status" value="1"/>
</dbReference>
<dbReference type="InterPro" id="IPR050109">
    <property type="entry name" value="HTH-type_TetR-like_transc_reg"/>
</dbReference>
<feature type="domain" description="HTH tetR-type" evidence="5">
    <location>
        <begin position="12"/>
        <end position="72"/>
    </location>
</feature>
<comment type="caution">
    <text evidence="6">The sequence shown here is derived from an EMBL/GenBank/DDBJ whole genome shotgun (WGS) entry which is preliminary data.</text>
</comment>
<sequence length="196" mass="21142">MSIQQRRERDRAQRHQLIIDTARELAEAEGWEAVTTRRLAERIEYSQPVLYSHFAGKDAIVAAVAEQGFAELAARLAAARAAAGDPPGAFAALAGAYCAFAYANPARYDAMFTMASELPFGTADSPAALKAAFAELAQVFGRVADAAEAEAFTEIAWASLHGLVMLTRGGRLRPGLQEQRLDLLVRRLLRESPPAG</sequence>
<evidence type="ECO:0000259" key="5">
    <source>
        <dbReference type="PROSITE" id="PS50977"/>
    </source>
</evidence>
<evidence type="ECO:0000313" key="6">
    <source>
        <dbReference type="EMBL" id="GHH75346.1"/>
    </source>
</evidence>
<dbReference type="EMBL" id="BNBO01000025">
    <property type="protein sequence ID" value="GHH75346.1"/>
    <property type="molecule type" value="Genomic_DNA"/>
</dbReference>
<protein>
    <submittedName>
        <fullName evidence="6">TetR family transcriptional regulator</fullName>
    </submittedName>
</protein>
<keyword evidence="7" id="KW-1185">Reference proteome</keyword>
<dbReference type="PROSITE" id="PS50977">
    <property type="entry name" value="HTH_TETR_2"/>
    <property type="match status" value="1"/>
</dbReference>
<dbReference type="GO" id="GO:0000976">
    <property type="term" value="F:transcription cis-regulatory region binding"/>
    <property type="evidence" value="ECO:0007669"/>
    <property type="project" value="TreeGrafter"/>
</dbReference>
<evidence type="ECO:0000256" key="3">
    <source>
        <dbReference type="ARBA" id="ARBA00023163"/>
    </source>
</evidence>
<feature type="DNA-binding region" description="H-T-H motif" evidence="4">
    <location>
        <begin position="35"/>
        <end position="54"/>
    </location>
</feature>
<dbReference type="InterPro" id="IPR001647">
    <property type="entry name" value="HTH_TetR"/>
</dbReference>
<dbReference type="InterPro" id="IPR009057">
    <property type="entry name" value="Homeodomain-like_sf"/>
</dbReference>
<dbReference type="PANTHER" id="PTHR30055">
    <property type="entry name" value="HTH-TYPE TRANSCRIPTIONAL REGULATOR RUTR"/>
    <property type="match status" value="1"/>
</dbReference>
<reference evidence="6" key="2">
    <citation type="submission" date="2020-09" db="EMBL/GenBank/DDBJ databases">
        <authorList>
            <person name="Sun Q."/>
            <person name="Ohkuma M."/>
        </authorList>
    </citation>
    <scope>NUCLEOTIDE SEQUENCE</scope>
    <source>
        <strain evidence="6">JCM 4646</strain>
    </source>
</reference>
<name>A0A919G0T0_9ACTN</name>
<dbReference type="SUPFAM" id="SSF46689">
    <property type="entry name" value="Homeodomain-like"/>
    <property type="match status" value="1"/>
</dbReference>
<reference evidence="6" key="1">
    <citation type="journal article" date="2014" name="Int. J. Syst. Evol. Microbiol.">
        <title>Complete genome sequence of Corynebacterium casei LMG S-19264T (=DSM 44701T), isolated from a smear-ripened cheese.</title>
        <authorList>
            <consortium name="US DOE Joint Genome Institute (JGI-PGF)"/>
            <person name="Walter F."/>
            <person name="Albersmeier A."/>
            <person name="Kalinowski J."/>
            <person name="Ruckert C."/>
        </authorList>
    </citation>
    <scope>NUCLEOTIDE SEQUENCE</scope>
    <source>
        <strain evidence="6">JCM 4646</strain>
    </source>
</reference>
<organism evidence="6 7">
    <name type="scientific">Kitasatospora indigofera</name>
    <dbReference type="NCBI Taxonomy" id="67307"/>
    <lineage>
        <taxon>Bacteria</taxon>
        <taxon>Bacillati</taxon>
        <taxon>Actinomycetota</taxon>
        <taxon>Actinomycetes</taxon>
        <taxon>Kitasatosporales</taxon>
        <taxon>Streptomycetaceae</taxon>
        <taxon>Kitasatospora</taxon>
    </lineage>
</organism>
<proteinExistence type="predicted"/>
<accession>A0A919G0T0</accession>
<dbReference type="Pfam" id="PF13305">
    <property type="entry name" value="TetR_C_33"/>
    <property type="match status" value="1"/>
</dbReference>
<dbReference type="PANTHER" id="PTHR30055:SF234">
    <property type="entry name" value="HTH-TYPE TRANSCRIPTIONAL REGULATOR BETI"/>
    <property type="match status" value="1"/>
</dbReference>